<proteinExistence type="predicted"/>
<sequence>MPYPSDMTSSIPHDVLNCQSIPWPVSPVTSAPSSRSCSLQSIVRQTRRLRNQSKVDEALSCVRLTVALGCADKDVGGAVGRDSECGRRVIAPRQPREDEPPSKSCNEGVVAAHIYPRASCTNQVLCVVCEHTPAVCTLATHTRGVSARRS</sequence>
<reference evidence="1" key="2">
    <citation type="journal article" date="2022" name="New Phytol.">
        <title>Evolutionary transition to the ectomycorrhizal habit in the genomes of a hyperdiverse lineage of mushroom-forming fungi.</title>
        <authorList>
            <person name="Looney B."/>
            <person name="Miyauchi S."/>
            <person name="Morin E."/>
            <person name="Drula E."/>
            <person name="Courty P.E."/>
            <person name="Kohler A."/>
            <person name="Kuo A."/>
            <person name="LaButti K."/>
            <person name="Pangilinan J."/>
            <person name="Lipzen A."/>
            <person name="Riley R."/>
            <person name="Andreopoulos W."/>
            <person name="He G."/>
            <person name="Johnson J."/>
            <person name="Nolan M."/>
            <person name="Tritt A."/>
            <person name="Barry K.W."/>
            <person name="Grigoriev I.V."/>
            <person name="Nagy L.G."/>
            <person name="Hibbett D."/>
            <person name="Henrissat B."/>
            <person name="Matheny P.B."/>
            <person name="Labbe J."/>
            <person name="Martin F.M."/>
        </authorList>
    </citation>
    <scope>NUCLEOTIDE SEQUENCE</scope>
    <source>
        <strain evidence="1">HHB10654</strain>
    </source>
</reference>
<keyword evidence="2" id="KW-1185">Reference proteome</keyword>
<evidence type="ECO:0000313" key="2">
    <source>
        <dbReference type="Proteomes" id="UP000814140"/>
    </source>
</evidence>
<accession>A0ACB8SVB7</accession>
<name>A0ACB8SVB7_9AGAM</name>
<dbReference type="EMBL" id="MU277220">
    <property type="protein sequence ID" value="KAI0060329.1"/>
    <property type="molecule type" value="Genomic_DNA"/>
</dbReference>
<evidence type="ECO:0000313" key="1">
    <source>
        <dbReference type="EMBL" id="KAI0060329.1"/>
    </source>
</evidence>
<organism evidence="1 2">
    <name type="scientific">Artomyces pyxidatus</name>
    <dbReference type="NCBI Taxonomy" id="48021"/>
    <lineage>
        <taxon>Eukaryota</taxon>
        <taxon>Fungi</taxon>
        <taxon>Dikarya</taxon>
        <taxon>Basidiomycota</taxon>
        <taxon>Agaricomycotina</taxon>
        <taxon>Agaricomycetes</taxon>
        <taxon>Russulales</taxon>
        <taxon>Auriscalpiaceae</taxon>
        <taxon>Artomyces</taxon>
    </lineage>
</organism>
<protein>
    <submittedName>
        <fullName evidence="1">Uncharacterized protein</fullName>
    </submittedName>
</protein>
<comment type="caution">
    <text evidence="1">The sequence shown here is derived from an EMBL/GenBank/DDBJ whole genome shotgun (WGS) entry which is preliminary data.</text>
</comment>
<dbReference type="Proteomes" id="UP000814140">
    <property type="component" value="Unassembled WGS sequence"/>
</dbReference>
<gene>
    <name evidence="1" type="ORF">BV25DRAFT_977821</name>
</gene>
<reference evidence="1" key="1">
    <citation type="submission" date="2021-03" db="EMBL/GenBank/DDBJ databases">
        <authorList>
            <consortium name="DOE Joint Genome Institute"/>
            <person name="Ahrendt S."/>
            <person name="Looney B.P."/>
            <person name="Miyauchi S."/>
            <person name="Morin E."/>
            <person name="Drula E."/>
            <person name="Courty P.E."/>
            <person name="Chicoki N."/>
            <person name="Fauchery L."/>
            <person name="Kohler A."/>
            <person name="Kuo A."/>
            <person name="Labutti K."/>
            <person name="Pangilinan J."/>
            <person name="Lipzen A."/>
            <person name="Riley R."/>
            <person name="Andreopoulos W."/>
            <person name="He G."/>
            <person name="Johnson J."/>
            <person name="Barry K.W."/>
            <person name="Grigoriev I.V."/>
            <person name="Nagy L."/>
            <person name="Hibbett D."/>
            <person name="Henrissat B."/>
            <person name="Matheny P.B."/>
            <person name="Labbe J."/>
            <person name="Martin F."/>
        </authorList>
    </citation>
    <scope>NUCLEOTIDE SEQUENCE</scope>
    <source>
        <strain evidence="1">HHB10654</strain>
    </source>
</reference>